<reference evidence="1 2" key="1">
    <citation type="submission" date="2020-10" db="EMBL/GenBank/DDBJ databases">
        <title>The genome sequence of Flavobacterium aquaticum 1Y8A.</title>
        <authorList>
            <person name="Liu Y."/>
        </authorList>
    </citation>
    <scope>NUCLEOTIDE SEQUENCE [LARGE SCALE GENOMIC DNA]</scope>
    <source>
        <strain evidence="1 2">1Y8A</strain>
    </source>
</reference>
<dbReference type="EMBL" id="JADFTZ010000001">
    <property type="protein sequence ID" value="MBE9575201.1"/>
    <property type="molecule type" value="Genomic_DNA"/>
</dbReference>
<comment type="caution">
    <text evidence="1">The sequence shown here is derived from an EMBL/GenBank/DDBJ whole genome shotgun (WGS) entry which is preliminary data.</text>
</comment>
<dbReference type="RefSeq" id="WP_194093152.1">
    <property type="nucleotide sequence ID" value="NZ_JADFTZ010000001.1"/>
</dbReference>
<evidence type="ECO:0000313" key="1">
    <source>
        <dbReference type="EMBL" id="MBE9575201.1"/>
    </source>
</evidence>
<gene>
    <name evidence="1" type="ORF">IM755_00620</name>
</gene>
<dbReference type="Proteomes" id="UP000656274">
    <property type="component" value="Unassembled WGS sequence"/>
</dbReference>
<evidence type="ECO:0000313" key="2">
    <source>
        <dbReference type="Proteomes" id="UP000656274"/>
    </source>
</evidence>
<evidence type="ECO:0008006" key="3">
    <source>
        <dbReference type="Google" id="ProtNLM"/>
    </source>
</evidence>
<organism evidence="1 2">
    <name type="scientific">Flavobacterium proteolyticum</name>
    <dbReference type="NCBI Taxonomy" id="2911683"/>
    <lineage>
        <taxon>Bacteria</taxon>
        <taxon>Pseudomonadati</taxon>
        <taxon>Bacteroidota</taxon>
        <taxon>Flavobacteriia</taxon>
        <taxon>Flavobacteriales</taxon>
        <taxon>Flavobacteriaceae</taxon>
        <taxon>Flavobacterium</taxon>
    </lineage>
</organism>
<proteinExistence type="predicted"/>
<name>A0ABR9WR11_9FLAO</name>
<sequence>MKSKFVLIMLLLQWITNAQEKIVKYEAKDFNLSKDVVSITTKIFVYDETKNKSEERGCTTMTFYKGMLQDEVINYFVASYSYKDNVLTNIKDSQSNYEVVYKNDKIDGLLKGWTRVANGKYDESGRLISIDRSKYRNGKAVKSQQVDIEYQSKDDFVEKITNYSVYDNPDKIISEIKNTYKKNMLTESTITTDGNTRVESYKLDKKGNQIQLIFNGMAYKNEFVFDKKGNTIFKMLHQSTSQNQVETYYYFTEIKYEDGTKQGSSDFNLETIRKFIK</sequence>
<protein>
    <recommendedName>
        <fullName evidence="3">MORN repeat variant</fullName>
    </recommendedName>
</protein>
<keyword evidence="2" id="KW-1185">Reference proteome</keyword>
<accession>A0ABR9WR11</accession>